<evidence type="ECO:0000313" key="6">
    <source>
        <dbReference type="EMBL" id="CAA9459139.1"/>
    </source>
</evidence>
<dbReference type="HAMAP" id="MF_01609">
    <property type="entry name" value="Glu_cys_ligase_2"/>
    <property type="match status" value="1"/>
</dbReference>
<keyword evidence="1 5" id="KW-0436">Ligase</keyword>
<dbReference type="PANTHER" id="PTHR36510:SF1">
    <property type="entry name" value="GLUTAMATE--CYSTEINE LIGASE 2-RELATED"/>
    <property type="match status" value="1"/>
</dbReference>
<dbReference type="NCBIfam" id="TIGR02050">
    <property type="entry name" value="gshA_cyan_rel"/>
    <property type="match status" value="1"/>
</dbReference>
<dbReference type="NCBIfam" id="NF010043">
    <property type="entry name" value="PRK13517.1-3"/>
    <property type="match status" value="1"/>
</dbReference>
<comment type="similarity">
    <text evidence="5">Belongs to the glutamate--cysteine ligase type 2 family. YbdK subfamily.</text>
</comment>
<evidence type="ECO:0000256" key="3">
    <source>
        <dbReference type="ARBA" id="ARBA00022840"/>
    </source>
</evidence>
<organism evidence="6">
    <name type="scientific">uncultured Rubrobacteraceae bacterium</name>
    <dbReference type="NCBI Taxonomy" id="349277"/>
    <lineage>
        <taxon>Bacteria</taxon>
        <taxon>Bacillati</taxon>
        <taxon>Actinomycetota</taxon>
        <taxon>Rubrobacteria</taxon>
        <taxon>Rubrobacterales</taxon>
        <taxon>Rubrobacteraceae</taxon>
        <taxon>environmental samples</taxon>
    </lineage>
</organism>
<dbReference type="InterPro" id="IPR011793">
    <property type="entry name" value="YbdK"/>
</dbReference>
<evidence type="ECO:0000256" key="4">
    <source>
        <dbReference type="ARBA" id="ARBA00048819"/>
    </source>
</evidence>
<dbReference type="Gene3D" id="3.30.590.20">
    <property type="match status" value="1"/>
</dbReference>
<gene>
    <name evidence="6" type="ORF">AVDCRST_MAG14-2190</name>
</gene>
<comment type="catalytic activity">
    <reaction evidence="4 5">
        <text>L-cysteine + L-glutamate + ATP = gamma-L-glutamyl-L-cysteine + ADP + phosphate + H(+)</text>
        <dbReference type="Rhea" id="RHEA:13285"/>
        <dbReference type="ChEBI" id="CHEBI:15378"/>
        <dbReference type="ChEBI" id="CHEBI:29985"/>
        <dbReference type="ChEBI" id="CHEBI:30616"/>
        <dbReference type="ChEBI" id="CHEBI:35235"/>
        <dbReference type="ChEBI" id="CHEBI:43474"/>
        <dbReference type="ChEBI" id="CHEBI:58173"/>
        <dbReference type="ChEBI" id="CHEBI:456216"/>
        <dbReference type="EC" id="6.3.2.2"/>
    </reaction>
</comment>
<dbReference type="GO" id="GO:0004357">
    <property type="term" value="F:glutamate-cysteine ligase activity"/>
    <property type="evidence" value="ECO:0007669"/>
    <property type="project" value="UniProtKB-EC"/>
</dbReference>
<keyword evidence="3 5" id="KW-0067">ATP-binding</keyword>
<protein>
    <recommendedName>
        <fullName evidence="5">Putative glutamate--cysteine ligase 2</fullName>
        <ecNumber evidence="5">6.3.2.2</ecNumber>
    </recommendedName>
    <alternativeName>
        <fullName evidence="5">Gamma-glutamylcysteine synthetase 2</fullName>
        <shortName evidence="5">GCS 2</shortName>
        <shortName evidence="5">Gamma-GCS 2</shortName>
    </alternativeName>
</protein>
<accession>A0A6J4R3Q8</accession>
<sequence>MPVEFKGSGGYTLGVEEEMQIVDAATGELVPRVEEIMARLPEDLKEAVSYELFQSVLEIKTPPCASVAEAERILRELRSRVGSWAAACGSSLASAGTHPFSLYKDQKITAQDRYKRVIETLRWVAEREVIFGQHVHVGVPDEEAVIEAHNRLSEQVPLLLALSANSPYWQGADTGYDSTRVKIFETFPRSGLPPAFPDYEAFENYVDLMVDSGAMDDYTFCWWDVRPHSRIGTIELRVLDSQTSLQSAMSLAALTQCLVASFLTGDPKGPYDRELAIENKWRASRHGLEAAFYDAGKGASIPARTLTRDLVNELRPISQDLGCENELEGALEIVENGTGSQHQRNVYENSGDFLDVVAYLIENTRPAMVEVPGESQGEEPG</sequence>
<proteinExistence type="inferred from homology"/>
<dbReference type="SUPFAM" id="SSF55931">
    <property type="entry name" value="Glutamine synthetase/guanido kinase"/>
    <property type="match status" value="1"/>
</dbReference>
<comment type="function">
    <text evidence="5">ATP-dependent carboxylate-amine ligase which exhibits weak glutamate--cysteine ligase activity.</text>
</comment>
<dbReference type="EMBL" id="CADCVG010000086">
    <property type="protein sequence ID" value="CAA9459139.1"/>
    <property type="molecule type" value="Genomic_DNA"/>
</dbReference>
<dbReference type="NCBIfam" id="NF010039">
    <property type="entry name" value="PRK13515.1"/>
    <property type="match status" value="1"/>
</dbReference>
<keyword evidence="2 5" id="KW-0547">Nucleotide-binding</keyword>
<dbReference type="AlphaFoldDB" id="A0A6J4R3Q8"/>
<evidence type="ECO:0000256" key="1">
    <source>
        <dbReference type="ARBA" id="ARBA00022598"/>
    </source>
</evidence>
<dbReference type="PANTHER" id="PTHR36510">
    <property type="entry name" value="GLUTAMATE--CYSTEINE LIGASE 2-RELATED"/>
    <property type="match status" value="1"/>
</dbReference>
<dbReference type="GO" id="GO:0042398">
    <property type="term" value="P:modified amino acid biosynthetic process"/>
    <property type="evidence" value="ECO:0007669"/>
    <property type="project" value="InterPro"/>
</dbReference>
<reference evidence="6" key="1">
    <citation type="submission" date="2020-02" db="EMBL/GenBank/DDBJ databases">
        <authorList>
            <person name="Meier V. D."/>
        </authorList>
    </citation>
    <scope>NUCLEOTIDE SEQUENCE</scope>
    <source>
        <strain evidence="6">AVDCRST_MAG14</strain>
    </source>
</reference>
<dbReference type="EC" id="6.3.2.2" evidence="5"/>
<dbReference type="InterPro" id="IPR014746">
    <property type="entry name" value="Gln_synth/guanido_kin_cat_dom"/>
</dbReference>
<evidence type="ECO:0000256" key="2">
    <source>
        <dbReference type="ARBA" id="ARBA00022741"/>
    </source>
</evidence>
<dbReference type="GO" id="GO:0005524">
    <property type="term" value="F:ATP binding"/>
    <property type="evidence" value="ECO:0007669"/>
    <property type="project" value="UniProtKB-KW"/>
</dbReference>
<evidence type="ECO:0000256" key="5">
    <source>
        <dbReference type="HAMAP-Rule" id="MF_01609"/>
    </source>
</evidence>
<dbReference type="Pfam" id="PF04107">
    <property type="entry name" value="GCS2"/>
    <property type="match status" value="1"/>
</dbReference>
<dbReference type="InterPro" id="IPR050141">
    <property type="entry name" value="GCL_type2/YbdK_subfam"/>
</dbReference>
<name>A0A6J4R3Q8_9ACTN</name>
<dbReference type="InterPro" id="IPR006336">
    <property type="entry name" value="GCS2"/>
</dbReference>